<sequence>MRLSSSSCSQDNCEIMDFANWLIDIGDGLAGDSIDGESEVLIPDEILTNDTNTGFEDLIQFVYPMLIYNLTNTDYFKE</sequence>
<evidence type="ECO:0000313" key="2">
    <source>
        <dbReference type="Proteomes" id="UP000289738"/>
    </source>
</evidence>
<gene>
    <name evidence="1" type="ORF">Ahy_A09g042588</name>
</gene>
<keyword evidence="2" id="KW-1185">Reference proteome</keyword>
<dbReference type="AlphaFoldDB" id="A0A445BGF7"/>
<name>A0A445BGF7_ARAHY</name>
<dbReference type="Proteomes" id="UP000289738">
    <property type="component" value="Chromosome A09"/>
</dbReference>
<reference evidence="1 2" key="1">
    <citation type="submission" date="2019-01" db="EMBL/GenBank/DDBJ databases">
        <title>Sequencing of cultivated peanut Arachis hypogaea provides insights into genome evolution and oil improvement.</title>
        <authorList>
            <person name="Chen X."/>
        </authorList>
    </citation>
    <scope>NUCLEOTIDE SEQUENCE [LARGE SCALE GENOMIC DNA]</scope>
    <source>
        <strain evidence="2">cv. Fuhuasheng</strain>
        <tissue evidence="1">Leaves</tissue>
    </source>
</reference>
<comment type="caution">
    <text evidence="1">The sequence shown here is derived from an EMBL/GenBank/DDBJ whole genome shotgun (WGS) entry which is preliminary data.</text>
</comment>
<accession>A0A445BGF7</accession>
<proteinExistence type="predicted"/>
<protein>
    <submittedName>
        <fullName evidence="1">Uncharacterized protein</fullName>
    </submittedName>
</protein>
<evidence type="ECO:0000313" key="1">
    <source>
        <dbReference type="EMBL" id="RYR37711.1"/>
    </source>
</evidence>
<dbReference type="EMBL" id="SDMP01000009">
    <property type="protein sequence ID" value="RYR37711.1"/>
    <property type="molecule type" value="Genomic_DNA"/>
</dbReference>
<organism evidence="1 2">
    <name type="scientific">Arachis hypogaea</name>
    <name type="common">Peanut</name>
    <dbReference type="NCBI Taxonomy" id="3818"/>
    <lineage>
        <taxon>Eukaryota</taxon>
        <taxon>Viridiplantae</taxon>
        <taxon>Streptophyta</taxon>
        <taxon>Embryophyta</taxon>
        <taxon>Tracheophyta</taxon>
        <taxon>Spermatophyta</taxon>
        <taxon>Magnoliopsida</taxon>
        <taxon>eudicotyledons</taxon>
        <taxon>Gunneridae</taxon>
        <taxon>Pentapetalae</taxon>
        <taxon>rosids</taxon>
        <taxon>fabids</taxon>
        <taxon>Fabales</taxon>
        <taxon>Fabaceae</taxon>
        <taxon>Papilionoideae</taxon>
        <taxon>50 kb inversion clade</taxon>
        <taxon>dalbergioids sensu lato</taxon>
        <taxon>Dalbergieae</taxon>
        <taxon>Pterocarpus clade</taxon>
        <taxon>Arachis</taxon>
    </lineage>
</organism>